<evidence type="ECO:0000313" key="2">
    <source>
        <dbReference type="EMBL" id="MCV6823001.1"/>
    </source>
</evidence>
<dbReference type="CDD" id="cd01427">
    <property type="entry name" value="HAD_like"/>
    <property type="match status" value="1"/>
</dbReference>
<dbReference type="Pfam" id="PF12710">
    <property type="entry name" value="HAD"/>
    <property type="match status" value="1"/>
</dbReference>
<dbReference type="Proteomes" id="UP001208041">
    <property type="component" value="Unassembled WGS sequence"/>
</dbReference>
<dbReference type="RefSeq" id="WP_263951831.1">
    <property type="nucleotide sequence ID" value="NZ_JAOYFC010000001.1"/>
</dbReference>
<dbReference type="InterPro" id="IPR023214">
    <property type="entry name" value="HAD_sf"/>
</dbReference>
<protein>
    <submittedName>
        <fullName evidence="2">Haloacid dehalogenase-like hydrolase</fullName>
    </submittedName>
</protein>
<dbReference type="InterPro" id="IPR036412">
    <property type="entry name" value="HAD-like_sf"/>
</dbReference>
<accession>A0AAE3LS66</accession>
<keyword evidence="2" id="KW-0378">Hydrolase</keyword>
<proteinExistence type="predicted"/>
<keyword evidence="1" id="KW-0732">Signal</keyword>
<evidence type="ECO:0000256" key="1">
    <source>
        <dbReference type="SAM" id="SignalP"/>
    </source>
</evidence>
<evidence type="ECO:0000313" key="3">
    <source>
        <dbReference type="Proteomes" id="UP001208041"/>
    </source>
</evidence>
<dbReference type="AlphaFoldDB" id="A0AAE3LS66"/>
<sequence length="332" mass="37043">MKQLYSYITKTCIAAALGVVASVAIAQDEPLPSWNDGPSKTAILEFVAAVTEEGGSDFVPEMDRIATYDNDGTLWVEAPIYTQILFALDRIKEIAADHPEWQDDPVLKAAIDGDMETIAKSGEKGVAQILAVTHTGMTTDEFAQIATDWITTAKHPTMDRLYTDLTYQPMKELLAYLRENGFKNYIVSGGGVDFMRPWTQEIYGIPPEQVIGSSVVTKFEMRDGTPVLVREPELFFYDDKEGKPVAIQKFIGKRPIASFGNSDGDLQMLQWTLAGEGRRLGMIVHHTDEEREFAYDRDSHVGTLVDGLDNAEAEGWLLIDMKSEWNTVFTEE</sequence>
<organism evidence="2 3">
    <name type="scientific">Halocynthiibacter halioticoli</name>
    <dbReference type="NCBI Taxonomy" id="2986804"/>
    <lineage>
        <taxon>Bacteria</taxon>
        <taxon>Pseudomonadati</taxon>
        <taxon>Pseudomonadota</taxon>
        <taxon>Alphaproteobacteria</taxon>
        <taxon>Rhodobacterales</taxon>
        <taxon>Paracoccaceae</taxon>
        <taxon>Halocynthiibacter</taxon>
    </lineage>
</organism>
<dbReference type="SUPFAM" id="SSF56784">
    <property type="entry name" value="HAD-like"/>
    <property type="match status" value="1"/>
</dbReference>
<reference evidence="2" key="1">
    <citation type="submission" date="2022-10" db="EMBL/GenBank/DDBJ databases">
        <authorList>
            <person name="Yue Y."/>
        </authorList>
    </citation>
    <scope>NUCLEOTIDE SEQUENCE</scope>
    <source>
        <strain evidence="2">Z654</strain>
    </source>
</reference>
<dbReference type="EMBL" id="JAOYFC010000001">
    <property type="protein sequence ID" value="MCV6823001.1"/>
    <property type="molecule type" value="Genomic_DNA"/>
</dbReference>
<name>A0AAE3LS66_9RHOB</name>
<dbReference type="Gene3D" id="3.40.50.1000">
    <property type="entry name" value="HAD superfamily/HAD-like"/>
    <property type="match status" value="1"/>
</dbReference>
<dbReference type="GO" id="GO:0016787">
    <property type="term" value="F:hydrolase activity"/>
    <property type="evidence" value="ECO:0007669"/>
    <property type="project" value="UniProtKB-KW"/>
</dbReference>
<feature type="signal peptide" evidence="1">
    <location>
        <begin position="1"/>
        <end position="26"/>
    </location>
</feature>
<comment type="caution">
    <text evidence="2">The sequence shown here is derived from an EMBL/GenBank/DDBJ whole genome shotgun (WGS) entry which is preliminary data.</text>
</comment>
<keyword evidence="3" id="KW-1185">Reference proteome</keyword>
<feature type="chain" id="PRO_5042050742" evidence="1">
    <location>
        <begin position="27"/>
        <end position="332"/>
    </location>
</feature>
<gene>
    <name evidence="2" type="ORF">OH136_00415</name>
</gene>